<protein>
    <recommendedName>
        <fullName evidence="1">Transposase Tc1-like domain-containing protein</fullName>
    </recommendedName>
</protein>
<accession>A0AAN6MCH2</accession>
<evidence type="ECO:0000259" key="1">
    <source>
        <dbReference type="Pfam" id="PF01498"/>
    </source>
</evidence>
<comment type="caution">
    <text evidence="2">The sequence shown here is derived from an EMBL/GenBank/DDBJ whole genome shotgun (WGS) entry which is preliminary data.</text>
</comment>
<dbReference type="GO" id="GO:0015074">
    <property type="term" value="P:DNA integration"/>
    <property type="evidence" value="ECO:0007669"/>
    <property type="project" value="InterPro"/>
</dbReference>
<evidence type="ECO:0000313" key="3">
    <source>
        <dbReference type="Proteomes" id="UP001303889"/>
    </source>
</evidence>
<dbReference type="InterPro" id="IPR002492">
    <property type="entry name" value="Transposase_Tc1-like"/>
</dbReference>
<dbReference type="Proteomes" id="UP001303889">
    <property type="component" value="Unassembled WGS sequence"/>
</dbReference>
<dbReference type="AlphaFoldDB" id="A0AAN6MCH2"/>
<dbReference type="Pfam" id="PF13384">
    <property type="entry name" value="HTH_23"/>
    <property type="match status" value="1"/>
</dbReference>
<organism evidence="2 3">
    <name type="scientific">Staphylotrichum tortipilum</name>
    <dbReference type="NCBI Taxonomy" id="2831512"/>
    <lineage>
        <taxon>Eukaryota</taxon>
        <taxon>Fungi</taxon>
        <taxon>Dikarya</taxon>
        <taxon>Ascomycota</taxon>
        <taxon>Pezizomycotina</taxon>
        <taxon>Sordariomycetes</taxon>
        <taxon>Sordariomycetidae</taxon>
        <taxon>Sordariales</taxon>
        <taxon>Chaetomiaceae</taxon>
        <taxon>Staphylotrichum</taxon>
    </lineage>
</organism>
<feature type="domain" description="Transposase Tc1-like" evidence="1">
    <location>
        <begin position="83"/>
        <end position="149"/>
    </location>
</feature>
<dbReference type="SUPFAM" id="SSF46689">
    <property type="entry name" value="Homeodomain-like"/>
    <property type="match status" value="1"/>
</dbReference>
<feature type="non-terminal residue" evidence="2">
    <location>
        <position position="178"/>
    </location>
</feature>
<name>A0AAN6MCH2_9PEZI</name>
<dbReference type="EMBL" id="MU856136">
    <property type="protein sequence ID" value="KAK3897536.1"/>
    <property type="molecule type" value="Genomic_DNA"/>
</dbReference>
<reference evidence="2" key="2">
    <citation type="submission" date="2023-05" db="EMBL/GenBank/DDBJ databases">
        <authorList>
            <consortium name="Lawrence Berkeley National Laboratory"/>
            <person name="Steindorff A."/>
            <person name="Hensen N."/>
            <person name="Bonometti L."/>
            <person name="Westerberg I."/>
            <person name="Brannstrom I.O."/>
            <person name="Guillou S."/>
            <person name="Cros-Aarteil S."/>
            <person name="Calhoun S."/>
            <person name="Haridas S."/>
            <person name="Kuo A."/>
            <person name="Mondo S."/>
            <person name="Pangilinan J."/>
            <person name="Riley R."/>
            <person name="Labutti K."/>
            <person name="Andreopoulos B."/>
            <person name="Lipzen A."/>
            <person name="Chen C."/>
            <person name="Yanf M."/>
            <person name="Daum C."/>
            <person name="Ng V."/>
            <person name="Clum A."/>
            <person name="Ohm R."/>
            <person name="Martin F."/>
            <person name="Silar P."/>
            <person name="Natvig D."/>
            <person name="Lalanne C."/>
            <person name="Gautier V."/>
            <person name="Ament-Velasquez S.L."/>
            <person name="Kruys A."/>
            <person name="Hutchinson M.I."/>
            <person name="Powell A.J."/>
            <person name="Barry K."/>
            <person name="Miller A.N."/>
            <person name="Grigoriev I.V."/>
            <person name="Debuchy R."/>
            <person name="Gladieux P."/>
            <person name="Thoren M.H."/>
            <person name="Johannesson H."/>
        </authorList>
    </citation>
    <scope>NUCLEOTIDE SEQUENCE</scope>
    <source>
        <strain evidence="2">CBS 103.79</strain>
    </source>
</reference>
<reference evidence="2" key="1">
    <citation type="journal article" date="2023" name="Mol. Phylogenet. Evol.">
        <title>Genome-scale phylogeny and comparative genomics of the fungal order Sordariales.</title>
        <authorList>
            <person name="Hensen N."/>
            <person name="Bonometti L."/>
            <person name="Westerberg I."/>
            <person name="Brannstrom I.O."/>
            <person name="Guillou S."/>
            <person name="Cros-Aarteil S."/>
            <person name="Calhoun S."/>
            <person name="Haridas S."/>
            <person name="Kuo A."/>
            <person name="Mondo S."/>
            <person name="Pangilinan J."/>
            <person name="Riley R."/>
            <person name="LaButti K."/>
            <person name="Andreopoulos B."/>
            <person name="Lipzen A."/>
            <person name="Chen C."/>
            <person name="Yan M."/>
            <person name="Daum C."/>
            <person name="Ng V."/>
            <person name="Clum A."/>
            <person name="Steindorff A."/>
            <person name="Ohm R.A."/>
            <person name="Martin F."/>
            <person name="Silar P."/>
            <person name="Natvig D.O."/>
            <person name="Lalanne C."/>
            <person name="Gautier V."/>
            <person name="Ament-Velasquez S.L."/>
            <person name="Kruys A."/>
            <person name="Hutchinson M.I."/>
            <person name="Powell A.J."/>
            <person name="Barry K."/>
            <person name="Miller A.N."/>
            <person name="Grigoriev I.V."/>
            <person name="Debuchy R."/>
            <person name="Gladieux P."/>
            <person name="Hiltunen Thoren M."/>
            <person name="Johannesson H."/>
        </authorList>
    </citation>
    <scope>NUCLEOTIDE SEQUENCE</scope>
    <source>
        <strain evidence="2">CBS 103.79</strain>
    </source>
</reference>
<keyword evidence="3" id="KW-1185">Reference proteome</keyword>
<dbReference type="GO" id="GO:0003677">
    <property type="term" value="F:DNA binding"/>
    <property type="evidence" value="ECO:0007669"/>
    <property type="project" value="InterPro"/>
</dbReference>
<sequence length="178" mass="19520">MISLDELGSKLTAGRGKNQELSDAARAAILGAVAAGATQTAVATAFGITSSGVSKILQRFESSATVETKPRSGWPEVLTPRDKRHIVQTVTRNPRMSTSLLVKSASHGASRATIFRTLRANNLRKWRAKKRIPLEKDTAKARFEFACFWSRNIDVLLRVIFSDESTCQNNTSSPTTWV</sequence>
<proteinExistence type="predicted"/>
<dbReference type="InterPro" id="IPR009057">
    <property type="entry name" value="Homeodomain-like_sf"/>
</dbReference>
<gene>
    <name evidence="2" type="ORF">C8A05DRAFT_19719</name>
</gene>
<dbReference type="Pfam" id="PF01498">
    <property type="entry name" value="HTH_Tnp_Tc3_2"/>
    <property type="match status" value="1"/>
</dbReference>
<dbReference type="GO" id="GO:0006313">
    <property type="term" value="P:DNA transposition"/>
    <property type="evidence" value="ECO:0007669"/>
    <property type="project" value="InterPro"/>
</dbReference>
<evidence type="ECO:0000313" key="2">
    <source>
        <dbReference type="EMBL" id="KAK3897536.1"/>
    </source>
</evidence>